<sequence length="481" mass="54262">MLSYESILKFTLDEAKRCESSLKHQEAFFYYSYYLKNLLKSAQEQINEGTVINCAVPSLKKCEVCSAHHLSKLSASFRKSTEKEIPPDQFEEELKSNISVYISQLSLIRQGQIEPKLDFSQSSHPKSALIHLFFYQLFSKSEYSAHSLLKIIKRIISLYCGTLTWMYRTSSSLIAKNCTILVESRPKTVSHLDLGKLRSEVMKTSLSQAQGLFASIVTSIGFLCEQYLSDRVVFDDLCKKAVKLVLTTQLYHQCFSLFNLLFGLVTGPDEQSLLIDSSRYLLNMTKKRIGLPPSSCLETEHEPTVCVDYRFFEGVAGSPYYFKMDPSKVNAPTLCSFPRTSAHLATCFIPSITTLGVRTLPLVTDPRKICSMLNDALKFLVEEMRENVTANKDIIPEGEVTVASLLKPPVHILISLASIAVADAILFKGREGQYLETVMYVSEFVNPKMLEENFFIKHMQPIVKIIENARISAKSTFSASK</sequence>
<reference evidence="1" key="1">
    <citation type="submission" date="2022-03" db="EMBL/GenBank/DDBJ databases">
        <title>Draft genome sequence of Aduncisulcus paluster, a free-living microaerophilic Fornicata.</title>
        <authorList>
            <person name="Yuyama I."/>
            <person name="Kume K."/>
            <person name="Tamura T."/>
            <person name="Inagaki Y."/>
            <person name="Hashimoto T."/>
        </authorList>
    </citation>
    <scope>NUCLEOTIDE SEQUENCE</scope>
    <source>
        <strain evidence="1">NY0171</strain>
    </source>
</reference>
<evidence type="ECO:0000313" key="2">
    <source>
        <dbReference type="Proteomes" id="UP001057375"/>
    </source>
</evidence>
<organism evidence="1 2">
    <name type="scientific">Aduncisulcus paluster</name>
    <dbReference type="NCBI Taxonomy" id="2918883"/>
    <lineage>
        <taxon>Eukaryota</taxon>
        <taxon>Metamonada</taxon>
        <taxon>Carpediemonas-like organisms</taxon>
        <taxon>Aduncisulcus</taxon>
    </lineage>
</organism>
<protein>
    <submittedName>
        <fullName evidence="1">Uncharacterized protein</fullName>
    </submittedName>
</protein>
<evidence type="ECO:0000313" key="1">
    <source>
        <dbReference type="EMBL" id="GKT25546.1"/>
    </source>
</evidence>
<dbReference type="Proteomes" id="UP001057375">
    <property type="component" value="Unassembled WGS sequence"/>
</dbReference>
<keyword evidence="2" id="KW-1185">Reference proteome</keyword>
<name>A0ABQ5K5B0_9EUKA</name>
<accession>A0ABQ5K5B0</accession>
<comment type="caution">
    <text evidence="1">The sequence shown here is derived from an EMBL/GenBank/DDBJ whole genome shotgun (WGS) entry which is preliminary data.</text>
</comment>
<proteinExistence type="predicted"/>
<gene>
    <name evidence="1" type="ORF">ADUPG1_013078</name>
</gene>
<dbReference type="EMBL" id="BQXS01012592">
    <property type="protein sequence ID" value="GKT25546.1"/>
    <property type="molecule type" value="Genomic_DNA"/>
</dbReference>